<dbReference type="InterPro" id="IPR003434">
    <property type="entry name" value="Arteri_GP2a"/>
</dbReference>
<keyword evidence="1" id="KW-1133">Transmembrane helix</keyword>
<sequence>MHSLPLLFQSLTLSFILPYFLLCLQPVGCWYSYSGLFSPRATVRPVQLSSLTYRKYFRQAAQLCKPDTILFGKGYGMLWHMKVATLFDDVIHSRIMSELGHQGQDTWARIFSQSTLENLGRTQVIHHFQKLAELEREACVFLTSRLPALQSAASIYNVTVEVKNDTYQVHFCPPTNNSTVALFEHLWLVSMQASIFSSVGAAFALWIVILLRVPNVFGFLSTISIRRR</sequence>
<keyword evidence="1" id="KW-0472">Membrane</keyword>
<protein>
    <submittedName>
        <fullName evidence="2">2b</fullName>
    </submittedName>
</protein>
<evidence type="ECO:0000313" key="2">
    <source>
        <dbReference type="EMBL" id="WFD49953.1"/>
    </source>
</evidence>
<organism evidence="2">
    <name type="scientific">Bamboo rat arterivirus</name>
    <dbReference type="NCBI Taxonomy" id="3038165"/>
    <lineage>
        <taxon>Viruses</taxon>
        <taxon>Riboviria</taxon>
        <taxon>Orthornavirae</taxon>
        <taxon>Pisuviricota</taxon>
        <taxon>Pisoniviricetes</taxon>
        <taxon>Nidovirales</taxon>
        <taxon>Arnidovirineae</taxon>
        <taxon>Arteriviridae</taxon>
    </lineage>
</organism>
<reference evidence="2" key="1">
    <citation type="journal article" date="2023" name="Nat. Commun.">
        <title>Virus diversity, wildlife-domestic animal circulation and potential zoonotic viruses of small mammals, pangolins and zoo animals.</title>
        <authorList>
            <person name="Cui X."/>
            <person name="Fan K."/>
            <person name="Liang X."/>
            <person name="Gong W."/>
            <person name="Chen W."/>
            <person name="He B."/>
            <person name="Chen X."/>
            <person name="Wang H."/>
            <person name="Wang X."/>
            <person name="Zhang P."/>
            <person name="Lu X."/>
            <person name="Chen R."/>
            <person name="Lin K."/>
            <person name="Liu J."/>
            <person name="Zhai J."/>
            <person name="Liu D.X."/>
            <person name="Shan F."/>
            <person name="Li Y."/>
            <person name="Chen R.A."/>
            <person name="Meng H."/>
            <person name="Li X."/>
            <person name="Mi S."/>
            <person name="Jiang J."/>
            <person name="Zhou N."/>
            <person name="Chen Z."/>
            <person name="Zou J.-J."/>
            <person name="Ge D."/>
            <person name="Yang Q."/>
            <person name="He K."/>
            <person name="Chen T."/>
            <person name="Wu Y.-J."/>
            <person name="Lu H."/>
            <person name="Irwin D.M."/>
            <person name="Shen X."/>
            <person name="Hu Y."/>
            <person name="Lu X."/>
            <person name="Ding C."/>
            <person name="Guan Y."/>
            <person name="Tu C."/>
            <person name="Shen Y."/>
        </authorList>
    </citation>
    <scope>NUCLEOTIDE SEQUENCE</scope>
    <source>
        <strain evidence="2">B30M03</strain>
    </source>
</reference>
<keyword evidence="1" id="KW-0812">Transmembrane</keyword>
<name>A0AAT9TVX4_9NIDO</name>
<feature type="transmembrane region" description="Helical" evidence="1">
    <location>
        <begin position="195"/>
        <end position="220"/>
    </location>
</feature>
<dbReference type="EMBL" id="OP094594">
    <property type="protein sequence ID" value="WFD49953.1"/>
    <property type="molecule type" value="Genomic_RNA"/>
</dbReference>
<accession>A0AAT9TVX4</accession>
<evidence type="ECO:0000256" key="1">
    <source>
        <dbReference type="SAM" id="Phobius"/>
    </source>
</evidence>
<proteinExistence type="predicted"/>
<dbReference type="Pfam" id="PF02340">
    <property type="entry name" value="PRRSV_Env"/>
    <property type="match status" value="1"/>
</dbReference>